<evidence type="ECO:0000256" key="2">
    <source>
        <dbReference type="ARBA" id="ARBA00004496"/>
    </source>
</evidence>
<dbReference type="PROSITE" id="PS51450">
    <property type="entry name" value="LRR"/>
    <property type="match status" value="2"/>
</dbReference>
<dbReference type="Gene3D" id="3.80.10.10">
    <property type="entry name" value="Ribonuclease Inhibitor"/>
    <property type="match status" value="1"/>
</dbReference>
<dbReference type="EMBL" id="BRYA01001470">
    <property type="protein sequence ID" value="GMI44144.1"/>
    <property type="molecule type" value="Genomic_DNA"/>
</dbReference>
<reference evidence="13" key="1">
    <citation type="journal article" date="2023" name="Commun. Biol.">
        <title>Genome analysis of Parmales, the sister group of diatoms, reveals the evolutionary specialization of diatoms from phago-mixotrophs to photoautotrophs.</title>
        <authorList>
            <person name="Ban H."/>
            <person name="Sato S."/>
            <person name="Yoshikawa S."/>
            <person name="Yamada K."/>
            <person name="Nakamura Y."/>
            <person name="Ichinomiya M."/>
            <person name="Sato N."/>
            <person name="Blanc-Mathieu R."/>
            <person name="Endo H."/>
            <person name="Kuwata A."/>
            <person name="Ogata H."/>
        </authorList>
    </citation>
    <scope>NUCLEOTIDE SEQUENCE [LARGE SCALE GENOMIC DNA]</scope>
</reference>
<sequence length="490" mass="56074">MATITRELLRKRSEHNECMISTMEELTLHQEELVSIDECLGQSCRHLKILLLQNNIINKMENLHHLKCLEYLNLALNNIRKIEGVERCEFLNKLDLTINFIDLDDLESSIDNLVDRAHLADLFMMGNPCEQDWKGFKNYVIARLPQLKQLDGTEITRSMRITATQQLPALVNELRGLAKKRAEKRMEEEKVKEEERRAKEEKKRRKEEKMEAIESGKVVVEDVGESSEEEDEELTGHTPEVRNEIYKEMAEQKAEKEAREKENQPQYRGEKEFEAEQKETISKARSREDRGEIRQCNEGKWPFVFDEDSKKGYVLLDVTVQKHLSSSLIDVDVNPDYVSIVIKSKVLRLVLPAEVEAEGAVASRSKTTGHLLVTMKKVDPNENMVALRAARKHAEKKVAEERKRIADSRAAKEGKKLGAQILLSGSVQIEGMVSRSKGGVGVKDKGDIRMDEVKTVVKNIEKEEVGVKKSIKMVEDDSSDEEDEEPPPIF</sequence>
<dbReference type="Proteomes" id="UP001165065">
    <property type="component" value="Unassembled WGS sequence"/>
</dbReference>
<protein>
    <recommendedName>
        <fullName evidence="11">Dynein axonemal assembly factor 11-like CS domain-containing protein</fullName>
    </recommendedName>
</protein>
<dbReference type="InterPro" id="IPR056496">
    <property type="entry name" value="CS_DNAAF11_C"/>
</dbReference>
<evidence type="ECO:0000256" key="10">
    <source>
        <dbReference type="SAM" id="MobiDB-lite"/>
    </source>
</evidence>
<keyword evidence="13" id="KW-1185">Reference proteome</keyword>
<keyword evidence="4" id="KW-0433">Leucine-rich repeat</keyword>
<gene>
    <name evidence="12" type="ORF">TrCOL_g3440</name>
</gene>
<keyword evidence="6" id="KW-0969">Cilium</keyword>
<keyword evidence="7" id="KW-0966">Cell projection</keyword>
<evidence type="ECO:0000259" key="11">
    <source>
        <dbReference type="Pfam" id="PF23602"/>
    </source>
</evidence>
<dbReference type="GO" id="GO:0005737">
    <property type="term" value="C:cytoplasm"/>
    <property type="evidence" value="ECO:0007669"/>
    <property type="project" value="UniProtKB-SubCell"/>
</dbReference>
<evidence type="ECO:0000256" key="6">
    <source>
        <dbReference type="ARBA" id="ARBA00023069"/>
    </source>
</evidence>
<feature type="compositionally biased region" description="Basic and acidic residues" evidence="10">
    <location>
        <begin position="239"/>
        <end position="291"/>
    </location>
</feature>
<evidence type="ECO:0000256" key="5">
    <source>
        <dbReference type="ARBA" id="ARBA00022737"/>
    </source>
</evidence>
<dbReference type="InterPro" id="IPR001611">
    <property type="entry name" value="Leu-rich_rpt"/>
</dbReference>
<comment type="similarity">
    <text evidence="8">Belongs to the tilB family.</text>
</comment>
<dbReference type="SUPFAM" id="SSF52058">
    <property type="entry name" value="L domain-like"/>
    <property type="match status" value="1"/>
</dbReference>
<evidence type="ECO:0000256" key="9">
    <source>
        <dbReference type="SAM" id="Coils"/>
    </source>
</evidence>
<evidence type="ECO:0000256" key="1">
    <source>
        <dbReference type="ARBA" id="ARBA00004138"/>
    </source>
</evidence>
<proteinExistence type="inferred from homology"/>
<evidence type="ECO:0000256" key="4">
    <source>
        <dbReference type="ARBA" id="ARBA00022614"/>
    </source>
</evidence>
<dbReference type="GO" id="GO:0005929">
    <property type="term" value="C:cilium"/>
    <property type="evidence" value="ECO:0007669"/>
    <property type="project" value="UniProtKB-SubCell"/>
</dbReference>
<name>A0A9W7GE48_9STRA</name>
<accession>A0A9W7GE48</accession>
<comment type="caution">
    <text evidence="12">The sequence shown here is derived from an EMBL/GenBank/DDBJ whole genome shotgun (WGS) entry which is preliminary data.</text>
</comment>
<evidence type="ECO:0000256" key="7">
    <source>
        <dbReference type="ARBA" id="ARBA00023273"/>
    </source>
</evidence>
<evidence type="ECO:0000313" key="12">
    <source>
        <dbReference type="EMBL" id="GMI44144.1"/>
    </source>
</evidence>
<dbReference type="Pfam" id="PF23602">
    <property type="entry name" value="CS_DNAAF11_C"/>
    <property type="match status" value="1"/>
</dbReference>
<feature type="compositionally biased region" description="Acidic residues" evidence="10">
    <location>
        <begin position="476"/>
        <end position="490"/>
    </location>
</feature>
<feature type="region of interest" description="Disordered" evidence="10">
    <location>
        <begin position="471"/>
        <end position="490"/>
    </location>
</feature>
<feature type="region of interest" description="Disordered" evidence="10">
    <location>
        <begin position="182"/>
        <end position="291"/>
    </location>
</feature>
<keyword evidence="5" id="KW-0677">Repeat</keyword>
<keyword evidence="9" id="KW-0175">Coiled coil</keyword>
<evidence type="ECO:0000256" key="3">
    <source>
        <dbReference type="ARBA" id="ARBA00022490"/>
    </source>
</evidence>
<dbReference type="OrthoDB" id="10250990at2759"/>
<dbReference type="SMART" id="SM00365">
    <property type="entry name" value="LRR_SD22"/>
    <property type="match status" value="2"/>
</dbReference>
<feature type="compositionally biased region" description="Basic and acidic residues" evidence="10">
    <location>
        <begin position="184"/>
        <end position="214"/>
    </location>
</feature>
<dbReference type="PANTHER" id="PTHR18849:SF0">
    <property type="entry name" value="CILIA- AND FLAGELLA-ASSOCIATED PROTEIN 410-RELATED"/>
    <property type="match status" value="1"/>
</dbReference>
<keyword evidence="3" id="KW-0963">Cytoplasm</keyword>
<feature type="domain" description="Dynein axonemal assembly factor 11-like CS" evidence="11">
    <location>
        <begin position="258"/>
        <end position="377"/>
    </location>
</feature>
<evidence type="ECO:0000313" key="13">
    <source>
        <dbReference type="Proteomes" id="UP001165065"/>
    </source>
</evidence>
<feature type="compositionally biased region" description="Acidic residues" evidence="10">
    <location>
        <begin position="222"/>
        <end position="233"/>
    </location>
</feature>
<dbReference type="InterPro" id="IPR032675">
    <property type="entry name" value="LRR_dom_sf"/>
</dbReference>
<dbReference type="PANTHER" id="PTHR18849">
    <property type="entry name" value="LEUCINE RICH REPEAT PROTEIN"/>
    <property type="match status" value="1"/>
</dbReference>
<feature type="coiled-coil region" evidence="9">
    <location>
        <begin position="384"/>
        <end position="411"/>
    </location>
</feature>
<evidence type="ECO:0000256" key="8">
    <source>
        <dbReference type="ARBA" id="ARBA00049982"/>
    </source>
</evidence>
<dbReference type="AlphaFoldDB" id="A0A9W7GE48"/>
<dbReference type="FunFam" id="3.80.10.10:FF:000052">
    <property type="entry name" value="Leucine rich repeat containing 6"/>
    <property type="match status" value="1"/>
</dbReference>
<comment type="subcellular location">
    <subcellularLocation>
        <location evidence="1">Cell projection</location>
        <location evidence="1">Cilium</location>
    </subcellularLocation>
    <subcellularLocation>
        <location evidence="2">Cytoplasm</location>
    </subcellularLocation>
</comment>
<organism evidence="12 13">
    <name type="scientific">Triparma columacea</name>
    <dbReference type="NCBI Taxonomy" id="722753"/>
    <lineage>
        <taxon>Eukaryota</taxon>
        <taxon>Sar</taxon>
        <taxon>Stramenopiles</taxon>
        <taxon>Ochrophyta</taxon>
        <taxon>Bolidophyceae</taxon>
        <taxon>Parmales</taxon>
        <taxon>Triparmaceae</taxon>
        <taxon>Triparma</taxon>
    </lineage>
</organism>